<sequence length="152" mass="16636">MDIRGRDLRIPPQPGARHGIVIPAAELVERFSRSGGPGGQGVNTTDSRVELLFDPGASAAFSQTQRERILARLSGRLVGGRVSIVASGERSQLRNREDARERLVGLLSEAILPPGPARRPTRPTRGSQLRRLESKKRRADIKSARRRLPPPA</sequence>
<proteinExistence type="inferred from homology"/>
<dbReference type="Proteomes" id="UP000639051">
    <property type="component" value="Unassembled WGS sequence"/>
</dbReference>
<keyword evidence="5" id="KW-1185">Reference proteome</keyword>
<dbReference type="InterPro" id="IPR000352">
    <property type="entry name" value="Pep_chain_release_fac_I"/>
</dbReference>
<dbReference type="Gene3D" id="3.30.160.20">
    <property type="match status" value="1"/>
</dbReference>
<organism evidence="4 5">
    <name type="scientific">Sinomonas cellulolyticus</name>
    <dbReference type="NCBI Taxonomy" id="2801916"/>
    <lineage>
        <taxon>Bacteria</taxon>
        <taxon>Bacillati</taxon>
        <taxon>Actinomycetota</taxon>
        <taxon>Actinomycetes</taxon>
        <taxon>Micrococcales</taxon>
        <taxon>Micrococcaceae</taxon>
        <taxon>Sinomonas</taxon>
    </lineage>
</organism>
<dbReference type="SUPFAM" id="SSF75620">
    <property type="entry name" value="Release factor"/>
    <property type="match status" value="1"/>
</dbReference>
<evidence type="ECO:0000256" key="1">
    <source>
        <dbReference type="ARBA" id="ARBA00010835"/>
    </source>
</evidence>
<gene>
    <name evidence="4" type="primary">arfB</name>
    <name evidence="4" type="ORF">JJE72_08655</name>
</gene>
<dbReference type="PANTHER" id="PTHR47814:SF1">
    <property type="entry name" value="PEPTIDYL-TRNA HYDROLASE ARFB"/>
    <property type="match status" value="1"/>
</dbReference>
<reference evidence="4 5" key="1">
    <citation type="submission" date="2021-01" db="EMBL/GenBank/DDBJ databases">
        <title>Genome public.</title>
        <authorList>
            <person name="Liu C."/>
            <person name="Sun Q."/>
        </authorList>
    </citation>
    <scope>NUCLEOTIDE SEQUENCE [LARGE SCALE GENOMIC DNA]</scope>
    <source>
        <strain evidence="4 5">JC656</strain>
    </source>
</reference>
<evidence type="ECO:0000256" key="2">
    <source>
        <dbReference type="SAM" id="MobiDB-lite"/>
    </source>
</evidence>
<dbReference type="GO" id="GO:0004045">
    <property type="term" value="F:peptidyl-tRNA hydrolase activity"/>
    <property type="evidence" value="ECO:0007669"/>
    <property type="project" value="UniProtKB-EC"/>
</dbReference>
<evidence type="ECO:0000313" key="4">
    <source>
        <dbReference type="EMBL" id="MBL0705574.1"/>
    </source>
</evidence>
<comment type="similarity">
    <text evidence="1">Belongs to the prokaryotic/mitochondrial release factor family.</text>
</comment>
<dbReference type="Pfam" id="PF00472">
    <property type="entry name" value="RF-1"/>
    <property type="match status" value="1"/>
</dbReference>
<dbReference type="EC" id="3.1.1.29" evidence="4"/>
<dbReference type="PANTHER" id="PTHR47814">
    <property type="entry name" value="PEPTIDYL-TRNA HYDROLASE ARFB"/>
    <property type="match status" value="1"/>
</dbReference>
<accession>A0ABS1K1M7</accession>
<protein>
    <submittedName>
        <fullName evidence="4">Aminoacyl-tRNA hydrolase</fullName>
        <ecNumber evidence="4">3.1.1.29</ecNumber>
    </submittedName>
</protein>
<feature type="region of interest" description="Disordered" evidence="2">
    <location>
        <begin position="110"/>
        <end position="152"/>
    </location>
</feature>
<name>A0ABS1K1M7_9MICC</name>
<dbReference type="NCBIfam" id="NF006718">
    <property type="entry name" value="PRK09256.1"/>
    <property type="match status" value="1"/>
</dbReference>
<evidence type="ECO:0000259" key="3">
    <source>
        <dbReference type="Pfam" id="PF00472"/>
    </source>
</evidence>
<comment type="caution">
    <text evidence="4">The sequence shown here is derived from an EMBL/GenBank/DDBJ whole genome shotgun (WGS) entry which is preliminary data.</text>
</comment>
<evidence type="ECO:0000313" key="5">
    <source>
        <dbReference type="Proteomes" id="UP000639051"/>
    </source>
</evidence>
<feature type="compositionally biased region" description="Basic residues" evidence="2">
    <location>
        <begin position="133"/>
        <end position="152"/>
    </location>
</feature>
<dbReference type="EMBL" id="JAERRC010000022">
    <property type="protein sequence ID" value="MBL0705574.1"/>
    <property type="molecule type" value="Genomic_DNA"/>
</dbReference>
<feature type="domain" description="Prokaryotic-type class I peptide chain release factors" evidence="3">
    <location>
        <begin position="20"/>
        <end position="144"/>
    </location>
</feature>
<dbReference type="InterPro" id="IPR045853">
    <property type="entry name" value="Pep_chain_release_fac_I_sf"/>
</dbReference>
<keyword evidence="4" id="KW-0378">Hydrolase</keyword>
<dbReference type="RefSeq" id="WP_189693889.1">
    <property type="nucleotide sequence ID" value="NZ_BNCM01000007.1"/>
</dbReference>